<dbReference type="Gene3D" id="1.10.10.10">
    <property type="entry name" value="Winged helix-like DNA-binding domain superfamily/Winged helix DNA-binding domain"/>
    <property type="match status" value="1"/>
</dbReference>
<proteinExistence type="predicted"/>
<accession>A0A9D1Q1I2</accession>
<feature type="transmembrane region" description="Helical" evidence="2">
    <location>
        <begin position="600"/>
        <end position="621"/>
    </location>
</feature>
<keyword evidence="2" id="KW-0812">Transmembrane</keyword>
<organism evidence="4 5">
    <name type="scientific">Candidatus Protoclostridium stercorigallinarum</name>
    <dbReference type="NCBI Taxonomy" id="2838741"/>
    <lineage>
        <taxon>Bacteria</taxon>
        <taxon>Bacillati</taxon>
        <taxon>Bacillota</taxon>
        <taxon>Clostridia</taxon>
        <taxon>Candidatus Protoclostridium</taxon>
    </lineage>
</organism>
<feature type="region of interest" description="Disordered" evidence="1">
    <location>
        <begin position="128"/>
        <end position="382"/>
    </location>
</feature>
<feature type="transmembrane region" description="Helical" evidence="2">
    <location>
        <begin position="497"/>
        <end position="518"/>
    </location>
</feature>
<evidence type="ECO:0000259" key="3">
    <source>
        <dbReference type="Pfam" id="PF03551"/>
    </source>
</evidence>
<gene>
    <name evidence="4" type="ORF">H9892_04275</name>
</gene>
<feature type="compositionally biased region" description="Acidic residues" evidence="1">
    <location>
        <begin position="289"/>
        <end position="306"/>
    </location>
</feature>
<keyword evidence="2" id="KW-0472">Membrane</keyword>
<sequence>MLNSINSDLIRGHIDTIILSVLREGDRYGYDILGEIEKKSGGQYTLKQPTLYSCLKRLETQGFIYKYWGTESGGGRRTYYSLTEMGKELFLKNKDEWEHSRGVIDMLISSSGSPVRPYVLVPEGEEAPANAVKEGDDSDEEELSPAAADEQTTAEETVTAETTEETEEIEKEEPAETDVPAADEASDADEEQTANIAADEPTEETADGSAHDELSERLYNDILAEAESERLLADSRTEEEDEADRDRLLGVSYADRLTTDEPRRDATVEPSDELYEGVYSSSDYFRDYDGEDEDETYEGEEIDVFDEPSAADTYTETSETAESSSAETGTEYYSSSGTYTDGESATVTMSGEETSTASAGAAEEAVEDEQTDDGTVFRPYDDGDIAEDARREMIIQRGYRNVIRDLLRGEYDGNEMFPYYDDDSYSPAPESNYVAATDPESADTRSYGVSTGTQADFSNLLTAVRSMGDEIRIRTHSSSADKEYNSAYQYYSNKLLLYKYGILFLLMAAEIIIPYLIIKFAVGVEIKYEVLTLVLSITGAAILPIYAVVANMIDPYKRKRYDFSMKNSVLFRLAVMALMLVLIYAANVVLFMDIAFDAEYAFSLITPALMSTNIPLSPIIFQTLYDTKRFNVEG</sequence>
<feature type="domain" description="Transcription regulator PadR N-terminal" evidence="3">
    <location>
        <begin position="18"/>
        <end position="89"/>
    </location>
</feature>
<feature type="transmembrane region" description="Helical" evidence="2">
    <location>
        <begin position="569"/>
        <end position="594"/>
    </location>
</feature>
<comment type="caution">
    <text evidence="4">The sequence shown here is derived from an EMBL/GenBank/DDBJ whole genome shotgun (WGS) entry which is preliminary data.</text>
</comment>
<dbReference type="Pfam" id="PF03551">
    <property type="entry name" value="PadR"/>
    <property type="match status" value="1"/>
</dbReference>
<dbReference type="AlphaFoldDB" id="A0A9D1Q1I2"/>
<dbReference type="Proteomes" id="UP000823990">
    <property type="component" value="Unassembled WGS sequence"/>
</dbReference>
<feature type="compositionally biased region" description="Low complexity" evidence="1">
    <location>
        <begin position="310"/>
        <end position="336"/>
    </location>
</feature>
<dbReference type="PANTHER" id="PTHR33169">
    <property type="entry name" value="PADR-FAMILY TRANSCRIPTIONAL REGULATOR"/>
    <property type="match status" value="1"/>
</dbReference>
<feature type="compositionally biased region" description="Acidic residues" evidence="1">
    <location>
        <begin position="162"/>
        <end position="176"/>
    </location>
</feature>
<reference evidence="4" key="1">
    <citation type="journal article" date="2021" name="PeerJ">
        <title>Extensive microbial diversity within the chicken gut microbiome revealed by metagenomics and culture.</title>
        <authorList>
            <person name="Gilroy R."/>
            <person name="Ravi A."/>
            <person name="Getino M."/>
            <person name="Pursley I."/>
            <person name="Horton D.L."/>
            <person name="Alikhan N.F."/>
            <person name="Baker D."/>
            <person name="Gharbi K."/>
            <person name="Hall N."/>
            <person name="Watson M."/>
            <person name="Adriaenssens E.M."/>
            <person name="Foster-Nyarko E."/>
            <person name="Jarju S."/>
            <person name="Secka A."/>
            <person name="Antonio M."/>
            <person name="Oren A."/>
            <person name="Chaudhuri R.R."/>
            <person name="La Ragione R."/>
            <person name="Hildebrand F."/>
            <person name="Pallen M.J."/>
        </authorList>
    </citation>
    <scope>NUCLEOTIDE SEQUENCE</scope>
    <source>
        <strain evidence="4">12435</strain>
    </source>
</reference>
<feature type="compositionally biased region" description="Low complexity" evidence="1">
    <location>
        <begin position="146"/>
        <end position="161"/>
    </location>
</feature>
<dbReference type="EMBL" id="DXHS01000069">
    <property type="protein sequence ID" value="HIW02537.1"/>
    <property type="molecule type" value="Genomic_DNA"/>
</dbReference>
<evidence type="ECO:0000313" key="4">
    <source>
        <dbReference type="EMBL" id="HIW02537.1"/>
    </source>
</evidence>
<dbReference type="SUPFAM" id="SSF46785">
    <property type="entry name" value="Winged helix' DNA-binding domain"/>
    <property type="match status" value="1"/>
</dbReference>
<feature type="compositionally biased region" description="Basic and acidic residues" evidence="1">
    <location>
        <begin position="257"/>
        <end position="267"/>
    </location>
</feature>
<feature type="compositionally biased region" description="Low complexity" evidence="1">
    <location>
        <begin position="350"/>
        <end position="363"/>
    </location>
</feature>
<evidence type="ECO:0000256" key="1">
    <source>
        <dbReference type="SAM" id="MobiDB-lite"/>
    </source>
</evidence>
<name>A0A9D1Q1I2_9FIRM</name>
<dbReference type="InterPro" id="IPR005149">
    <property type="entry name" value="Tscrpt_reg_PadR_N"/>
</dbReference>
<dbReference type="InterPro" id="IPR052509">
    <property type="entry name" value="Metal_resp_DNA-bind_regulator"/>
</dbReference>
<feature type="compositionally biased region" description="Basic and acidic residues" evidence="1">
    <location>
        <begin position="227"/>
        <end position="236"/>
    </location>
</feature>
<feature type="compositionally biased region" description="Basic and acidic residues" evidence="1">
    <location>
        <begin position="209"/>
        <end position="219"/>
    </location>
</feature>
<feature type="transmembrane region" description="Helical" evidence="2">
    <location>
        <begin position="530"/>
        <end position="549"/>
    </location>
</feature>
<feature type="compositionally biased region" description="Polar residues" evidence="1">
    <location>
        <begin position="337"/>
        <end position="349"/>
    </location>
</feature>
<evidence type="ECO:0000256" key="2">
    <source>
        <dbReference type="SAM" id="Phobius"/>
    </source>
</evidence>
<dbReference type="InterPro" id="IPR036388">
    <property type="entry name" value="WH-like_DNA-bd_sf"/>
</dbReference>
<dbReference type="InterPro" id="IPR036390">
    <property type="entry name" value="WH_DNA-bd_sf"/>
</dbReference>
<protein>
    <submittedName>
        <fullName evidence="4">Helix-turn-helix transcriptional regulator</fullName>
    </submittedName>
</protein>
<dbReference type="PANTHER" id="PTHR33169:SF14">
    <property type="entry name" value="TRANSCRIPTIONAL REGULATOR RV3488"/>
    <property type="match status" value="1"/>
</dbReference>
<keyword evidence="2" id="KW-1133">Transmembrane helix</keyword>
<evidence type="ECO:0000313" key="5">
    <source>
        <dbReference type="Proteomes" id="UP000823990"/>
    </source>
</evidence>
<reference evidence="4" key="2">
    <citation type="submission" date="2021-04" db="EMBL/GenBank/DDBJ databases">
        <authorList>
            <person name="Gilroy R."/>
        </authorList>
    </citation>
    <scope>NUCLEOTIDE SEQUENCE</scope>
    <source>
        <strain evidence="4">12435</strain>
    </source>
</reference>